<feature type="region of interest" description="Disordered" evidence="1">
    <location>
        <begin position="1"/>
        <end position="20"/>
    </location>
</feature>
<sequence length="107" mass="12185">MKTDKMPYFGEGRQGGGQQAALSEQDMAQDMLGCHKALANGYGTLILEASCPQLREILAQNWRQTVEDQYAIFEQMHARGWYQTPPAQQQEIMASQQQFAQMQMQLQ</sequence>
<organism evidence="2 3">
    <name type="scientific">Candidatus Onthenecus intestinigallinarum</name>
    <dbReference type="NCBI Taxonomy" id="2840875"/>
    <lineage>
        <taxon>Bacteria</taxon>
        <taxon>Bacillati</taxon>
        <taxon>Bacillota</taxon>
        <taxon>Clostridia</taxon>
        <taxon>Eubacteriales</taxon>
        <taxon>Candidatus Onthenecus</taxon>
    </lineage>
</organism>
<reference evidence="2" key="1">
    <citation type="submission" date="2020-10" db="EMBL/GenBank/DDBJ databases">
        <authorList>
            <person name="Gilroy R."/>
        </authorList>
    </citation>
    <scope>NUCLEOTIDE SEQUENCE</scope>
    <source>
        <strain evidence="2">ChiSxjej2B14-6234</strain>
    </source>
</reference>
<dbReference type="AlphaFoldDB" id="A0A9D1CQC0"/>
<dbReference type="Proteomes" id="UP000886887">
    <property type="component" value="Unassembled WGS sequence"/>
</dbReference>
<keyword evidence="2" id="KW-0946">Virion</keyword>
<reference evidence="2" key="2">
    <citation type="journal article" date="2021" name="PeerJ">
        <title>Extensive microbial diversity within the chicken gut microbiome revealed by metagenomics and culture.</title>
        <authorList>
            <person name="Gilroy R."/>
            <person name="Ravi A."/>
            <person name="Getino M."/>
            <person name="Pursley I."/>
            <person name="Horton D.L."/>
            <person name="Alikhan N.F."/>
            <person name="Baker D."/>
            <person name="Gharbi K."/>
            <person name="Hall N."/>
            <person name="Watson M."/>
            <person name="Adriaenssens E.M."/>
            <person name="Foster-Nyarko E."/>
            <person name="Jarju S."/>
            <person name="Secka A."/>
            <person name="Antonio M."/>
            <person name="Oren A."/>
            <person name="Chaudhuri R.R."/>
            <person name="La Ragione R."/>
            <person name="Hildebrand F."/>
            <person name="Pallen M.J."/>
        </authorList>
    </citation>
    <scope>NUCLEOTIDE SEQUENCE</scope>
    <source>
        <strain evidence="2">ChiSxjej2B14-6234</strain>
    </source>
</reference>
<accession>A0A9D1CQC0</accession>
<keyword evidence="2" id="KW-0167">Capsid protein</keyword>
<dbReference type="EMBL" id="DVFJ01000006">
    <property type="protein sequence ID" value="HIQ70953.1"/>
    <property type="molecule type" value="Genomic_DNA"/>
</dbReference>
<gene>
    <name evidence="2" type="ORF">IAB73_01925</name>
</gene>
<evidence type="ECO:0000313" key="3">
    <source>
        <dbReference type="Proteomes" id="UP000886887"/>
    </source>
</evidence>
<protein>
    <submittedName>
        <fullName evidence="2">Spore coat protein</fullName>
    </submittedName>
</protein>
<dbReference type="InterPro" id="IPR012851">
    <property type="entry name" value="Spore_coat_CotF-like"/>
</dbReference>
<evidence type="ECO:0000256" key="1">
    <source>
        <dbReference type="SAM" id="MobiDB-lite"/>
    </source>
</evidence>
<name>A0A9D1CQC0_9FIRM</name>
<comment type="caution">
    <text evidence="2">The sequence shown here is derived from an EMBL/GenBank/DDBJ whole genome shotgun (WGS) entry which is preliminary data.</text>
</comment>
<evidence type="ECO:0000313" key="2">
    <source>
        <dbReference type="EMBL" id="HIQ70953.1"/>
    </source>
</evidence>
<dbReference type="Pfam" id="PF07875">
    <property type="entry name" value="Coat_F"/>
    <property type="match status" value="1"/>
</dbReference>
<proteinExistence type="predicted"/>